<evidence type="ECO:0000313" key="2">
    <source>
        <dbReference type="Proteomes" id="UP001159363"/>
    </source>
</evidence>
<reference evidence="1 2" key="1">
    <citation type="submission" date="2023-02" db="EMBL/GenBank/DDBJ databases">
        <title>LHISI_Scaffold_Assembly.</title>
        <authorList>
            <person name="Stuart O.P."/>
            <person name="Cleave R."/>
            <person name="Magrath M.J.L."/>
            <person name="Mikheyev A.S."/>
        </authorList>
    </citation>
    <scope>NUCLEOTIDE SEQUENCE [LARGE SCALE GENOMIC DNA]</scope>
    <source>
        <strain evidence="1">Daus_M_001</strain>
        <tissue evidence="1">Leg muscle</tissue>
    </source>
</reference>
<dbReference type="EMBL" id="JARBHB010000005">
    <property type="protein sequence ID" value="KAJ8882879.1"/>
    <property type="molecule type" value="Genomic_DNA"/>
</dbReference>
<gene>
    <name evidence="1" type="ORF">PR048_014701</name>
</gene>
<evidence type="ECO:0000313" key="1">
    <source>
        <dbReference type="EMBL" id="KAJ8882879.1"/>
    </source>
</evidence>
<comment type="caution">
    <text evidence="1">The sequence shown here is derived from an EMBL/GenBank/DDBJ whole genome shotgun (WGS) entry which is preliminary data.</text>
</comment>
<dbReference type="Proteomes" id="UP001159363">
    <property type="component" value="Chromosome 4"/>
</dbReference>
<accession>A0ABQ9HF40</accession>
<sequence>MRIFLKNNSIIIPFVQILECEFPNIGVKKSALLRRVSFLFRTIWRLRAPDGIWLLRTSSLGSLLEKFLQCTYTDGERSILLGPSPPPGSEFHHYGRCSNKTPQNVLSPESSQWQAAECPAVTVTPLLGGGTNDCRCLRLLDCCEEDGRKAHIVRAEKSISASRSRFSVSTDGRIKQRIKFSSQMQNKVDKESCKLPPDVRRVVRNRINSECNFVAAELQYHKNCDARFSSKLDAFNKLYNFLDANDDFMKMTLKFIIESNNSYSDKHMREMPLAPRILTNHWYADRKQYPVEEKKSIVNATIAILQEKIRSQVFDFSTYPTSEEISKSRENHVGYLPTCLLSGLMKPVKDLACIQKVLSIVHCIIASLLSSITQTITLELWMNALGFSCNGGVQCVTPASAVQTSSRVAQSKNQPKATVVGKFGYIPIVTHDQRKNDGLKHLNTAQQKCIVTFDQVLFIKVMNLVSQADESDVLSTSPKCLGGSGMEEIWEEVFAKNAVVHMVNGRAYARALRIHSLSQAAIAHLILESCQKEEYLICCDIHTPREIYNYALAYTKLSRAIDALQPQIAKDDFGICIKCLVASVSKTLNSRDSVQPWVFRKTYYTNIALAQQDPVSSRLHRSCSRPPLSSGDEHVLMSPMIRALFLLQSRF</sequence>
<protein>
    <submittedName>
        <fullName evidence="1">Uncharacterized protein</fullName>
    </submittedName>
</protein>
<proteinExistence type="predicted"/>
<name>A0ABQ9HF40_9NEOP</name>
<organism evidence="1 2">
    <name type="scientific">Dryococelus australis</name>
    <dbReference type="NCBI Taxonomy" id="614101"/>
    <lineage>
        <taxon>Eukaryota</taxon>
        <taxon>Metazoa</taxon>
        <taxon>Ecdysozoa</taxon>
        <taxon>Arthropoda</taxon>
        <taxon>Hexapoda</taxon>
        <taxon>Insecta</taxon>
        <taxon>Pterygota</taxon>
        <taxon>Neoptera</taxon>
        <taxon>Polyneoptera</taxon>
        <taxon>Phasmatodea</taxon>
        <taxon>Verophasmatodea</taxon>
        <taxon>Anareolatae</taxon>
        <taxon>Phasmatidae</taxon>
        <taxon>Eurycanthinae</taxon>
        <taxon>Dryococelus</taxon>
    </lineage>
</organism>
<keyword evidence="2" id="KW-1185">Reference proteome</keyword>